<organism evidence="2 3">
    <name type="scientific">Streptomyces globosus</name>
    <dbReference type="NCBI Taxonomy" id="68209"/>
    <lineage>
        <taxon>Bacteria</taxon>
        <taxon>Bacillati</taxon>
        <taxon>Actinomycetota</taxon>
        <taxon>Actinomycetes</taxon>
        <taxon>Kitasatosporales</taxon>
        <taxon>Streptomycetaceae</taxon>
        <taxon>Streptomyces</taxon>
    </lineage>
</organism>
<proteinExistence type="predicted"/>
<protein>
    <submittedName>
        <fullName evidence="2">DUF1540 domain-containing protein</fullName>
    </submittedName>
</protein>
<dbReference type="InterPro" id="IPR011437">
    <property type="entry name" value="DUF1540"/>
</dbReference>
<dbReference type="OrthoDB" id="3213529at2"/>
<name>A0A344U865_9ACTN</name>
<reference evidence="2 3" key="1">
    <citation type="submission" date="2018-01" db="EMBL/GenBank/DDBJ databases">
        <title>Draft genome Sequence of streptomyces globosus LZH-48.</title>
        <authorList>
            <person name="Ran K."/>
            <person name="Li Z."/>
            <person name="Wei S."/>
            <person name="Dong R."/>
        </authorList>
    </citation>
    <scope>NUCLEOTIDE SEQUENCE [LARGE SCALE GENOMIC DNA]</scope>
    <source>
        <strain evidence="2 3">LZH-48</strain>
    </source>
</reference>
<sequence>MDMPVVNQCSVEDCAYNRDSACHALAITVGDTRTPHCDTFFTSSRKGGDPATTGRVGACKVSACRHNNNFECNAPGISVGYVQSEVDCLTFAPA</sequence>
<dbReference type="EMBL" id="CP030862">
    <property type="protein sequence ID" value="AXE27086.1"/>
    <property type="molecule type" value="Genomic_DNA"/>
</dbReference>
<evidence type="ECO:0000259" key="1">
    <source>
        <dbReference type="Pfam" id="PF07561"/>
    </source>
</evidence>
<dbReference type="Pfam" id="PF07561">
    <property type="entry name" value="DUF1540"/>
    <property type="match status" value="2"/>
</dbReference>
<feature type="domain" description="DUF1540" evidence="1">
    <location>
        <begin position="8"/>
        <end position="40"/>
    </location>
</feature>
<dbReference type="AlphaFoldDB" id="A0A344U865"/>
<evidence type="ECO:0000313" key="3">
    <source>
        <dbReference type="Proteomes" id="UP000252004"/>
    </source>
</evidence>
<dbReference type="RefSeq" id="WP_114058255.1">
    <property type="nucleotide sequence ID" value="NZ_CP030862.1"/>
</dbReference>
<dbReference type="KEGG" id="sgz:C0216_30010"/>
<accession>A0A344U865</accession>
<gene>
    <name evidence="2" type="ORF">C0216_30010</name>
</gene>
<keyword evidence="3" id="KW-1185">Reference proteome</keyword>
<evidence type="ECO:0000313" key="2">
    <source>
        <dbReference type="EMBL" id="AXE27086.1"/>
    </source>
</evidence>
<feature type="domain" description="DUF1540" evidence="1">
    <location>
        <begin position="59"/>
        <end position="91"/>
    </location>
</feature>
<dbReference type="Proteomes" id="UP000252004">
    <property type="component" value="Chromosome"/>
</dbReference>